<feature type="region of interest" description="Disordered" evidence="1">
    <location>
        <begin position="60"/>
        <end position="85"/>
    </location>
</feature>
<proteinExistence type="predicted"/>
<protein>
    <recommendedName>
        <fullName evidence="5">Secreted protein</fullName>
    </recommendedName>
</protein>
<feature type="region of interest" description="Disordered" evidence="1">
    <location>
        <begin position="106"/>
        <end position="127"/>
    </location>
</feature>
<evidence type="ECO:0008006" key="5">
    <source>
        <dbReference type="Google" id="ProtNLM"/>
    </source>
</evidence>
<evidence type="ECO:0000256" key="1">
    <source>
        <dbReference type="SAM" id="MobiDB-lite"/>
    </source>
</evidence>
<dbReference type="AlphaFoldDB" id="A0AAQ3SSB3"/>
<evidence type="ECO:0000313" key="4">
    <source>
        <dbReference type="Proteomes" id="UP001341281"/>
    </source>
</evidence>
<gene>
    <name evidence="3" type="ORF">U9M48_009679</name>
</gene>
<feature type="region of interest" description="Disordered" evidence="1">
    <location>
        <begin position="24"/>
        <end position="44"/>
    </location>
</feature>
<keyword evidence="4" id="KW-1185">Reference proteome</keyword>
<reference evidence="3 4" key="1">
    <citation type="submission" date="2024-02" db="EMBL/GenBank/DDBJ databases">
        <title>High-quality chromosome-scale genome assembly of Pensacola bahiagrass (Paspalum notatum Flugge var. saurae).</title>
        <authorList>
            <person name="Vega J.M."/>
            <person name="Podio M."/>
            <person name="Orjuela J."/>
            <person name="Siena L.A."/>
            <person name="Pessino S.C."/>
            <person name="Combes M.C."/>
            <person name="Mariac C."/>
            <person name="Albertini E."/>
            <person name="Pupilli F."/>
            <person name="Ortiz J.P.A."/>
            <person name="Leblanc O."/>
        </authorList>
    </citation>
    <scope>NUCLEOTIDE SEQUENCE [LARGE SCALE GENOMIC DNA]</scope>
    <source>
        <strain evidence="3">R1</strain>
        <tissue evidence="3">Leaf</tissue>
    </source>
</reference>
<keyword evidence="2" id="KW-0732">Signal</keyword>
<evidence type="ECO:0000256" key="2">
    <source>
        <dbReference type="SAM" id="SignalP"/>
    </source>
</evidence>
<feature type="signal peptide" evidence="2">
    <location>
        <begin position="1"/>
        <end position="21"/>
    </location>
</feature>
<sequence>MMLPLLSSLCAVALLLSPASADQESLGPAVAGDSWPADSPAEAPTTLECEEKGVVADGVAVPPGRQTPVRPRHHPSALSPEARRGLEHEAHCGPRVPVRRGVFPWPGWKPRCSGGGDATREGGAPIAPAVHHRLQPLFDEP</sequence>
<name>A0AAQ3SSB3_PASNO</name>
<dbReference type="EMBL" id="CP144746">
    <property type="protein sequence ID" value="WVZ59554.1"/>
    <property type="molecule type" value="Genomic_DNA"/>
</dbReference>
<accession>A0AAQ3SSB3</accession>
<evidence type="ECO:0000313" key="3">
    <source>
        <dbReference type="EMBL" id="WVZ59554.1"/>
    </source>
</evidence>
<organism evidence="3 4">
    <name type="scientific">Paspalum notatum var. saurae</name>
    <dbReference type="NCBI Taxonomy" id="547442"/>
    <lineage>
        <taxon>Eukaryota</taxon>
        <taxon>Viridiplantae</taxon>
        <taxon>Streptophyta</taxon>
        <taxon>Embryophyta</taxon>
        <taxon>Tracheophyta</taxon>
        <taxon>Spermatophyta</taxon>
        <taxon>Magnoliopsida</taxon>
        <taxon>Liliopsida</taxon>
        <taxon>Poales</taxon>
        <taxon>Poaceae</taxon>
        <taxon>PACMAD clade</taxon>
        <taxon>Panicoideae</taxon>
        <taxon>Andropogonodae</taxon>
        <taxon>Paspaleae</taxon>
        <taxon>Paspalinae</taxon>
        <taxon>Paspalum</taxon>
    </lineage>
</organism>
<dbReference type="Proteomes" id="UP001341281">
    <property type="component" value="Chromosome 02"/>
</dbReference>
<feature type="chain" id="PRO_5042816422" description="Secreted protein" evidence="2">
    <location>
        <begin position="22"/>
        <end position="141"/>
    </location>
</feature>